<dbReference type="Proteomes" id="UP000054248">
    <property type="component" value="Unassembled WGS sequence"/>
</dbReference>
<dbReference type="EMBL" id="KN822956">
    <property type="protein sequence ID" value="KIO32305.1"/>
    <property type="molecule type" value="Genomic_DNA"/>
</dbReference>
<dbReference type="Pfam" id="PF00903">
    <property type="entry name" value="Glyoxalase"/>
    <property type="match status" value="1"/>
</dbReference>
<dbReference type="AlphaFoldDB" id="A0A0C3QJ91"/>
<feature type="domain" description="Glyoxalase/fosfomycin resistance/dioxygenase" evidence="1">
    <location>
        <begin position="16"/>
        <end position="131"/>
    </location>
</feature>
<dbReference type="STRING" id="1051891.A0A0C3QJ91"/>
<dbReference type="HOGENOM" id="CLU_105776_0_0_1"/>
<name>A0A0C3QJ91_9AGAM</name>
<evidence type="ECO:0000259" key="1">
    <source>
        <dbReference type="Pfam" id="PF00903"/>
    </source>
</evidence>
<evidence type="ECO:0000313" key="3">
    <source>
        <dbReference type="EMBL" id="KIO32306.1"/>
    </source>
</evidence>
<protein>
    <recommendedName>
        <fullName evidence="1">Glyoxalase/fosfomycin resistance/dioxygenase domain-containing protein</fullName>
    </recommendedName>
</protein>
<evidence type="ECO:0000313" key="2">
    <source>
        <dbReference type="EMBL" id="KIO32305.1"/>
    </source>
</evidence>
<organism evidence="2 4">
    <name type="scientific">Tulasnella calospora MUT 4182</name>
    <dbReference type="NCBI Taxonomy" id="1051891"/>
    <lineage>
        <taxon>Eukaryota</taxon>
        <taxon>Fungi</taxon>
        <taxon>Dikarya</taxon>
        <taxon>Basidiomycota</taxon>
        <taxon>Agaricomycotina</taxon>
        <taxon>Agaricomycetes</taxon>
        <taxon>Cantharellales</taxon>
        <taxon>Tulasnellaceae</taxon>
        <taxon>Tulasnella</taxon>
    </lineage>
</organism>
<accession>A0A0C3QJ91</accession>
<reference evidence="2 4" key="1">
    <citation type="submission" date="2014-04" db="EMBL/GenBank/DDBJ databases">
        <authorList>
            <consortium name="DOE Joint Genome Institute"/>
            <person name="Kuo A."/>
            <person name="Girlanda M."/>
            <person name="Perotto S."/>
            <person name="Kohler A."/>
            <person name="Nagy L.G."/>
            <person name="Floudas D."/>
            <person name="Copeland A."/>
            <person name="Barry K.W."/>
            <person name="Cichocki N."/>
            <person name="Veneault-Fourrey C."/>
            <person name="LaButti K."/>
            <person name="Lindquist E.A."/>
            <person name="Lipzen A."/>
            <person name="Lundell T."/>
            <person name="Morin E."/>
            <person name="Murat C."/>
            <person name="Sun H."/>
            <person name="Tunlid A."/>
            <person name="Henrissat B."/>
            <person name="Grigoriev I.V."/>
            <person name="Hibbett D.S."/>
            <person name="Martin F."/>
            <person name="Nordberg H.P."/>
            <person name="Cantor M.N."/>
            <person name="Hua S.X."/>
        </authorList>
    </citation>
    <scope>NUCLEOTIDE SEQUENCE [LARGE SCALE GENOMIC DNA]</scope>
    <source>
        <strain evidence="2 4">MUT 4182</strain>
    </source>
</reference>
<reference evidence="2" key="3">
    <citation type="submission" date="2015-02" db="EMBL/GenBank/DDBJ databases">
        <title>Evolutionary Origins and Diversification of the Mycorrhizal Mutualists.</title>
        <authorList>
            <consortium name="DOE Joint Genome Institute"/>
            <consortium name="Mycorrhizal Genomics Consortium"/>
            <person name="Kohler A."/>
            <person name="Kuo A."/>
            <person name="Nagy L.G."/>
            <person name="Floudas D."/>
            <person name="Copeland A."/>
            <person name="Barry K.W."/>
            <person name="Cichocki N."/>
            <person name="Veneault-Fourrey C."/>
            <person name="LaButti K."/>
            <person name="Lindquist E.A."/>
            <person name="Lipzen A."/>
            <person name="Lundell T."/>
            <person name="Morin E."/>
            <person name="Murat C."/>
            <person name="Riley R."/>
            <person name="Ohm R."/>
            <person name="Sun H."/>
            <person name="Tunlid A."/>
            <person name="Henrissat B."/>
            <person name="Grigoriev I.V."/>
            <person name="Hibbett D.S."/>
            <person name="Martin F."/>
        </authorList>
    </citation>
    <scope>NUCLEOTIDE SEQUENCE</scope>
    <source>
        <strain evidence="2">MUT 4182</strain>
    </source>
</reference>
<dbReference type="InterPro" id="IPR004360">
    <property type="entry name" value="Glyas_Fos-R_dOase_dom"/>
</dbReference>
<dbReference type="InterPro" id="IPR029068">
    <property type="entry name" value="Glyas_Bleomycin-R_OHBP_Dase"/>
</dbReference>
<sequence>MTALPEGSFRKVIPILRVEDLAKSVKWYKEVLGFQGGEIDGTVSSVYRGLKAEMNIYLLQADEENPVRRAEVMLMVEPELQEHQNEVGPGLALKAWWDQIKDTVKVTVPLERKPWGWYMFDIEDPDGHRLGFFQHGPDED</sequence>
<dbReference type="Gene3D" id="3.10.180.10">
    <property type="entry name" value="2,3-Dihydroxybiphenyl 1,2-Dioxygenase, domain 1"/>
    <property type="match status" value="1"/>
</dbReference>
<reference evidence="4" key="2">
    <citation type="submission" date="2015-01" db="EMBL/GenBank/DDBJ databases">
        <title>Evolutionary Origins and Diversification of the Mycorrhizal Mutualists.</title>
        <authorList>
            <consortium name="DOE Joint Genome Institute"/>
            <consortium name="Mycorrhizal Genomics Consortium"/>
            <person name="Kohler A."/>
            <person name="Kuo A."/>
            <person name="Nagy L.G."/>
            <person name="Floudas D."/>
            <person name="Copeland A."/>
            <person name="Barry K.W."/>
            <person name="Cichocki N."/>
            <person name="Veneault-Fourrey C."/>
            <person name="LaButti K."/>
            <person name="Lindquist E.A."/>
            <person name="Lipzen A."/>
            <person name="Lundell T."/>
            <person name="Morin E."/>
            <person name="Murat C."/>
            <person name="Riley R."/>
            <person name="Ohm R."/>
            <person name="Sun H."/>
            <person name="Tunlid A."/>
            <person name="Henrissat B."/>
            <person name="Grigoriev I.V."/>
            <person name="Hibbett D.S."/>
            <person name="Martin F."/>
        </authorList>
    </citation>
    <scope>NUCLEOTIDE SEQUENCE [LARGE SCALE GENOMIC DNA]</scope>
    <source>
        <strain evidence="3 4">MUT 4182</strain>
    </source>
</reference>
<keyword evidence="4" id="KW-1185">Reference proteome</keyword>
<proteinExistence type="predicted"/>
<dbReference type="EMBL" id="KN822956">
    <property type="protein sequence ID" value="KIO32306.1"/>
    <property type="molecule type" value="Genomic_DNA"/>
</dbReference>
<dbReference type="SUPFAM" id="SSF54593">
    <property type="entry name" value="Glyoxalase/Bleomycin resistance protein/Dihydroxybiphenyl dioxygenase"/>
    <property type="match status" value="1"/>
</dbReference>
<evidence type="ECO:0000313" key="4">
    <source>
        <dbReference type="Proteomes" id="UP000054248"/>
    </source>
</evidence>
<gene>
    <name evidence="2" type="ORF">M407DRAFT_241543</name>
    <name evidence="3" type="ORF">M407DRAFT_4658</name>
</gene>
<dbReference type="OrthoDB" id="3192611at2759"/>